<gene>
    <name evidence="2" type="ORF">BIV24_08355</name>
</gene>
<dbReference type="STRING" id="1428652.BIV24_08355"/>
<dbReference type="Pfam" id="PF14025">
    <property type="entry name" value="DUF4241"/>
    <property type="match status" value="1"/>
</dbReference>
<keyword evidence="3" id="KW-1185">Reference proteome</keyword>
<sequence>MRVDHVGRPGSASRRRARVGRDRRMAVVEVSYAEGWDVEARCEFGPLSVEGARRKDSDGHPYVVIHRVPGRAVPVEVHLVAWADHYVGQWTYDESGRRTHEVDLRLLEADRLFLRRYVQRRYSSPEQRDRARDAWRLTLDLSPDGKGSKVIEERGEGGGSFHTLADVPESKRWYPRSEFGVRAAGSPSVSPESEPGERETREARKEGLESQFPWRPPRPGRPGLALEDLFRPGTRFISENWGEMTVDGIGHIATLRVPSGRLVVADPRYRDDPRELTQHIPPGEYPLQKAVLVGEGEHFGERFPVTEEPVVRLLIADEPAVTWEMGLSEGDDPRLLLDGHAYGFGTDVAAGGFADASGWRTLSAKIRRYYEESDESHAESVTDGCICVTDEETGGDLVTFSTEGDGTWPVWLGRSATGELVSVSVITSWVADLRQS</sequence>
<dbReference type="InterPro" id="IPR025335">
    <property type="entry name" value="DUF4241"/>
</dbReference>
<organism evidence="2 3">
    <name type="scientific">Streptomyces colonosanans</name>
    <dbReference type="NCBI Taxonomy" id="1428652"/>
    <lineage>
        <taxon>Bacteria</taxon>
        <taxon>Bacillati</taxon>
        <taxon>Actinomycetota</taxon>
        <taxon>Actinomycetes</taxon>
        <taxon>Kitasatosporales</taxon>
        <taxon>Streptomycetaceae</taxon>
        <taxon>Streptomyces</taxon>
    </lineage>
</organism>
<proteinExistence type="predicted"/>
<protein>
    <recommendedName>
        <fullName evidence="4">DUF4241 domain-containing protein</fullName>
    </recommendedName>
</protein>
<evidence type="ECO:0008006" key="4">
    <source>
        <dbReference type="Google" id="ProtNLM"/>
    </source>
</evidence>
<evidence type="ECO:0000313" key="2">
    <source>
        <dbReference type="EMBL" id="OIJ95608.1"/>
    </source>
</evidence>
<reference evidence="2 3" key="1">
    <citation type="submission" date="2016-10" db="EMBL/GenBank/DDBJ databases">
        <title>Genome sequence of Streptomyces sp. MUSC 93.</title>
        <authorList>
            <person name="Lee L.-H."/>
            <person name="Ser H.-L."/>
            <person name="Law J.W.-F."/>
        </authorList>
    </citation>
    <scope>NUCLEOTIDE SEQUENCE [LARGE SCALE GENOMIC DNA]</scope>
    <source>
        <strain evidence="2 3">MUSC 93</strain>
    </source>
</reference>
<dbReference type="EMBL" id="MLYP01000022">
    <property type="protein sequence ID" value="OIJ95608.1"/>
    <property type="molecule type" value="Genomic_DNA"/>
</dbReference>
<dbReference type="AlphaFoldDB" id="A0A1S2PP66"/>
<evidence type="ECO:0000256" key="1">
    <source>
        <dbReference type="SAM" id="MobiDB-lite"/>
    </source>
</evidence>
<feature type="region of interest" description="Disordered" evidence="1">
    <location>
        <begin position="181"/>
        <end position="219"/>
    </location>
</feature>
<name>A0A1S2PP66_9ACTN</name>
<accession>A0A1S2PP66</accession>
<dbReference type="Proteomes" id="UP000179935">
    <property type="component" value="Unassembled WGS sequence"/>
</dbReference>
<evidence type="ECO:0000313" key="3">
    <source>
        <dbReference type="Proteomes" id="UP000179935"/>
    </source>
</evidence>
<comment type="caution">
    <text evidence="2">The sequence shown here is derived from an EMBL/GenBank/DDBJ whole genome shotgun (WGS) entry which is preliminary data.</text>
</comment>
<feature type="compositionally biased region" description="Basic and acidic residues" evidence="1">
    <location>
        <begin position="195"/>
        <end position="208"/>
    </location>
</feature>